<feature type="domain" description="HAT C-terminal dimerisation" evidence="1">
    <location>
        <begin position="45"/>
        <end position="100"/>
    </location>
</feature>
<evidence type="ECO:0000259" key="1">
    <source>
        <dbReference type="Pfam" id="PF05699"/>
    </source>
</evidence>
<dbReference type="Proteomes" id="UP001153636">
    <property type="component" value="Chromosome 4"/>
</dbReference>
<dbReference type="EMBL" id="OV651816">
    <property type="protein sequence ID" value="CAH1109810.1"/>
    <property type="molecule type" value="Genomic_DNA"/>
</dbReference>
<dbReference type="Pfam" id="PF05699">
    <property type="entry name" value="Dimer_Tnp_hAT"/>
    <property type="match status" value="1"/>
</dbReference>
<protein>
    <recommendedName>
        <fullName evidence="1">HAT C-terminal dimerisation domain-containing protein</fullName>
    </recommendedName>
</protein>
<dbReference type="PANTHER" id="PTHR45749">
    <property type="match status" value="1"/>
</dbReference>
<proteinExistence type="predicted"/>
<keyword evidence="3" id="KW-1185">Reference proteome</keyword>
<name>A0A9P0D1W2_9CUCU</name>
<evidence type="ECO:0000313" key="2">
    <source>
        <dbReference type="EMBL" id="CAH1109810.1"/>
    </source>
</evidence>
<dbReference type="AlphaFoldDB" id="A0A9P0D1W2"/>
<dbReference type="OrthoDB" id="6611240at2759"/>
<dbReference type="InterPro" id="IPR008906">
    <property type="entry name" value="HATC_C_dom"/>
</dbReference>
<sequence length="109" mass="12405">MNLISESLAAELISFKAALSYEIRNKKTIHDLATYFITENRFLLSSLPDVRSLFQLFLPLPVSSASAERSFSKLKLIKTYLRSTMSAIRLSDLAILGIEHDRAQKLMRQ</sequence>
<gene>
    <name evidence="2" type="ORF">PSYICH_LOCUS10160</name>
</gene>
<dbReference type="GO" id="GO:0046983">
    <property type="term" value="F:protein dimerization activity"/>
    <property type="evidence" value="ECO:0007669"/>
    <property type="project" value="InterPro"/>
</dbReference>
<organism evidence="2 3">
    <name type="scientific">Psylliodes chrysocephalus</name>
    <dbReference type="NCBI Taxonomy" id="3402493"/>
    <lineage>
        <taxon>Eukaryota</taxon>
        <taxon>Metazoa</taxon>
        <taxon>Ecdysozoa</taxon>
        <taxon>Arthropoda</taxon>
        <taxon>Hexapoda</taxon>
        <taxon>Insecta</taxon>
        <taxon>Pterygota</taxon>
        <taxon>Neoptera</taxon>
        <taxon>Endopterygota</taxon>
        <taxon>Coleoptera</taxon>
        <taxon>Polyphaga</taxon>
        <taxon>Cucujiformia</taxon>
        <taxon>Chrysomeloidea</taxon>
        <taxon>Chrysomelidae</taxon>
        <taxon>Galerucinae</taxon>
        <taxon>Alticini</taxon>
        <taxon>Psylliodes</taxon>
    </lineage>
</organism>
<dbReference type="PANTHER" id="PTHR45749:SF37">
    <property type="entry name" value="OS05G0311600 PROTEIN"/>
    <property type="match status" value="1"/>
</dbReference>
<reference evidence="2" key="1">
    <citation type="submission" date="2022-01" db="EMBL/GenBank/DDBJ databases">
        <authorList>
            <person name="King R."/>
        </authorList>
    </citation>
    <scope>NUCLEOTIDE SEQUENCE</scope>
</reference>
<accession>A0A9P0D1W2</accession>
<evidence type="ECO:0000313" key="3">
    <source>
        <dbReference type="Proteomes" id="UP001153636"/>
    </source>
</evidence>